<evidence type="ECO:0000313" key="8">
    <source>
        <dbReference type="Proteomes" id="UP001377337"/>
    </source>
</evidence>
<keyword evidence="3 4" id="KW-0413">Isomerase</keyword>
<dbReference type="EC" id="5.4.99.12" evidence="4"/>
<dbReference type="Pfam" id="PF01416">
    <property type="entry name" value="PseudoU_synth_1"/>
    <property type="match status" value="2"/>
</dbReference>
<name>A0ABZ2NH60_9BACI</name>
<feature type="domain" description="Pseudouridine synthase I TruA alpha/beta" evidence="6">
    <location>
        <begin position="6"/>
        <end position="104"/>
    </location>
</feature>
<evidence type="ECO:0000256" key="5">
    <source>
        <dbReference type="RuleBase" id="RU003792"/>
    </source>
</evidence>
<evidence type="ECO:0000256" key="4">
    <source>
        <dbReference type="HAMAP-Rule" id="MF_00171"/>
    </source>
</evidence>
<dbReference type="InterPro" id="IPR020097">
    <property type="entry name" value="PsdUridine_synth_TruA_a/b_dom"/>
</dbReference>
<comment type="function">
    <text evidence="4">Formation of pseudouridine at positions 38, 39 and 40 in the anticodon stem and loop of transfer RNAs.</text>
</comment>
<dbReference type="EMBL" id="CP147407">
    <property type="protein sequence ID" value="WXB97122.1"/>
    <property type="molecule type" value="Genomic_DNA"/>
</dbReference>
<evidence type="ECO:0000259" key="6">
    <source>
        <dbReference type="Pfam" id="PF01416"/>
    </source>
</evidence>
<evidence type="ECO:0000313" key="7">
    <source>
        <dbReference type="EMBL" id="WXB97122.1"/>
    </source>
</evidence>
<evidence type="ECO:0000256" key="1">
    <source>
        <dbReference type="ARBA" id="ARBA00009375"/>
    </source>
</evidence>
<comment type="catalytic activity">
    <reaction evidence="4 5">
        <text>uridine(38/39/40) in tRNA = pseudouridine(38/39/40) in tRNA</text>
        <dbReference type="Rhea" id="RHEA:22376"/>
        <dbReference type="Rhea" id="RHEA-COMP:10085"/>
        <dbReference type="Rhea" id="RHEA-COMP:10087"/>
        <dbReference type="ChEBI" id="CHEBI:65314"/>
        <dbReference type="ChEBI" id="CHEBI:65315"/>
        <dbReference type="EC" id="5.4.99.12"/>
    </reaction>
</comment>
<comment type="subunit">
    <text evidence="4">Homodimer.</text>
</comment>
<feature type="active site" description="Nucleophile" evidence="4">
    <location>
        <position position="52"/>
    </location>
</feature>
<dbReference type="InterPro" id="IPR001406">
    <property type="entry name" value="PsdUridine_synth_TruA"/>
</dbReference>
<feature type="domain" description="Pseudouridine synthase I TruA alpha/beta" evidence="6">
    <location>
        <begin position="143"/>
        <end position="245"/>
    </location>
</feature>
<dbReference type="InterPro" id="IPR020094">
    <property type="entry name" value="TruA/RsuA/RluB/E/F_N"/>
</dbReference>
<dbReference type="Proteomes" id="UP001377337">
    <property type="component" value="Chromosome"/>
</dbReference>
<dbReference type="CDD" id="cd02570">
    <property type="entry name" value="PseudoU_synth_EcTruA"/>
    <property type="match status" value="1"/>
</dbReference>
<reference evidence="7 8" key="1">
    <citation type="submission" date="2024-02" db="EMBL/GenBank/DDBJ databases">
        <title>Seven novel Bacillus-like species.</title>
        <authorList>
            <person name="Liu G."/>
        </authorList>
    </citation>
    <scope>NUCLEOTIDE SEQUENCE [LARGE SCALE GENOMIC DNA]</scope>
    <source>
        <strain evidence="7 8">FJAT-52054</strain>
    </source>
</reference>
<dbReference type="Gene3D" id="3.30.70.660">
    <property type="entry name" value="Pseudouridine synthase I, catalytic domain, C-terminal subdomain"/>
    <property type="match status" value="1"/>
</dbReference>
<dbReference type="RefSeq" id="WP_338779364.1">
    <property type="nucleotide sequence ID" value="NZ_CP147407.1"/>
</dbReference>
<sequence>MRIKMIIAYDGTDFNGYQIQPDARTVQQELEVALSKLHKGANIKVSASGRTDARVHAKGQVIHFDTPLSIPMAKWPKALNAVLAKDVRVLEASEAPESFHARFDACGKEYRYVIDRSRVQDVFLRNYAYHYPYPLNMEAMKMASRHLLGTHDFTAFCSTKTEVEDRVRTIESIEFTEEGDKLTMSIRGSGFLYNMVRIIMGTLLNAGTGMTQPGEISDMIFSRDRTKTGKTAPGHGLYLYKVFYDN</sequence>
<organism evidence="7 8">
    <name type="scientific">Metabacillus sediminis</name>
    <dbReference type="NCBI Taxonomy" id="3117746"/>
    <lineage>
        <taxon>Bacteria</taxon>
        <taxon>Bacillati</taxon>
        <taxon>Bacillota</taxon>
        <taxon>Bacilli</taxon>
        <taxon>Bacillales</taxon>
        <taxon>Bacillaceae</taxon>
        <taxon>Metabacillus</taxon>
    </lineage>
</organism>
<keyword evidence="2 4" id="KW-0819">tRNA processing</keyword>
<protein>
    <recommendedName>
        <fullName evidence="4">tRNA pseudouridine synthase A</fullName>
        <ecNumber evidence="4">5.4.99.12</ecNumber>
    </recommendedName>
    <alternativeName>
        <fullName evidence="4">tRNA pseudouridine(38-40) synthase</fullName>
    </alternativeName>
    <alternativeName>
        <fullName evidence="4">tRNA pseudouridylate synthase I</fullName>
    </alternativeName>
    <alternativeName>
        <fullName evidence="4">tRNA-uridine isomerase I</fullName>
    </alternativeName>
</protein>
<dbReference type="InterPro" id="IPR020095">
    <property type="entry name" value="PsdUridine_synth_TruA_C"/>
</dbReference>
<evidence type="ECO:0000256" key="3">
    <source>
        <dbReference type="ARBA" id="ARBA00023235"/>
    </source>
</evidence>
<dbReference type="NCBIfam" id="TIGR00071">
    <property type="entry name" value="hisT_truA"/>
    <property type="match status" value="1"/>
</dbReference>
<keyword evidence="8" id="KW-1185">Reference proteome</keyword>
<evidence type="ECO:0000256" key="2">
    <source>
        <dbReference type="ARBA" id="ARBA00022694"/>
    </source>
</evidence>
<gene>
    <name evidence="4 7" type="primary">truA</name>
    <name evidence="7" type="ORF">WCV65_00915</name>
</gene>
<dbReference type="Gene3D" id="3.30.70.580">
    <property type="entry name" value="Pseudouridine synthase I, catalytic domain, N-terminal subdomain"/>
    <property type="match status" value="1"/>
</dbReference>
<dbReference type="SUPFAM" id="SSF55120">
    <property type="entry name" value="Pseudouridine synthase"/>
    <property type="match status" value="1"/>
</dbReference>
<comment type="caution">
    <text evidence="4">Lacks conserved residue(s) required for the propagation of feature annotation.</text>
</comment>
<dbReference type="PIRSF" id="PIRSF001430">
    <property type="entry name" value="tRNA_psdUrid_synth"/>
    <property type="match status" value="1"/>
</dbReference>
<accession>A0ABZ2NH60</accession>
<comment type="similarity">
    <text evidence="1 4 5">Belongs to the tRNA pseudouridine synthase TruA family.</text>
</comment>
<dbReference type="InterPro" id="IPR020103">
    <property type="entry name" value="PsdUridine_synth_cat_dom_sf"/>
</dbReference>
<dbReference type="HAMAP" id="MF_00171">
    <property type="entry name" value="TruA"/>
    <property type="match status" value="1"/>
</dbReference>
<dbReference type="PANTHER" id="PTHR11142">
    <property type="entry name" value="PSEUDOURIDYLATE SYNTHASE"/>
    <property type="match status" value="1"/>
</dbReference>
<dbReference type="GO" id="GO:0160147">
    <property type="term" value="F:tRNA pseudouridine(38-40) synthase activity"/>
    <property type="evidence" value="ECO:0007669"/>
    <property type="project" value="UniProtKB-EC"/>
</dbReference>
<proteinExistence type="inferred from homology"/>
<dbReference type="PANTHER" id="PTHR11142:SF0">
    <property type="entry name" value="TRNA PSEUDOURIDINE SYNTHASE-LIKE 1"/>
    <property type="match status" value="1"/>
</dbReference>
<feature type="binding site" evidence="4">
    <location>
        <position position="110"/>
    </location>
    <ligand>
        <name>substrate</name>
    </ligand>
</feature>